<evidence type="ECO:0000256" key="1">
    <source>
        <dbReference type="SAM" id="MobiDB-lite"/>
    </source>
</evidence>
<proteinExistence type="predicted"/>
<feature type="region of interest" description="Disordered" evidence="1">
    <location>
        <begin position="21"/>
        <end position="56"/>
    </location>
</feature>
<reference evidence="3" key="1">
    <citation type="journal article" date="2019" name="Int. J. Syst. Evol. Microbiol.">
        <title>The Global Catalogue of Microorganisms (GCM) 10K type strain sequencing project: providing services to taxonomists for standard genome sequencing and annotation.</title>
        <authorList>
            <consortium name="The Broad Institute Genomics Platform"/>
            <consortium name="The Broad Institute Genome Sequencing Center for Infectious Disease"/>
            <person name="Wu L."/>
            <person name="Ma J."/>
        </authorList>
    </citation>
    <scope>NUCLEOTIDE SEQUENCE [LARGE SCALE GENOMIC DNA]</scope>
    <source>
        <strain evidence="3">NBRC 101365</strain>
    </source>
</reference>
<comment type="caution">
    <text evidence="2">The sequence shown here is derived from an EMBL/GenBank/DDBJ whole genome shotgun (WGS) entry which is preliminary data.</text>
</comment>
<feature type="compositionally biased region" description="Basic and acidic residues" evidence="1">
    <location>
        <begin position="31"/>
        <end position="41"/>
    </location>
</feature>
<feature type="compositionally biased region" description="Polar residues" evidence="1">
    <location>
        <begin position="44"/>
        <end position="56"/>
    </location>
</feature>
<sequence>MEQGVGARWQCQIPRMAEFEVEEQSPTEADAIEHLGEDVHPPDVNTTDDQTQYSDD</sequence>
<gene>
    <name evidence="2" type="ORF">GCM10007874_46030</name>
</gene>
<name>A0ABQ6CMN7_9HYPH</name>
<dbReference type="EMBL" id="BSPC01000051">
    <property type="protein sequence ID" value="GLS21586.1"/>
    <property type="molecule type" value="Genomic_DNA"/>
</dbReference>
<evidence type="ECO:0000313" key="3">
    <source>
        <dbReference type="Proteomes" id="UP001156882"/>
    </source>
</evidence>
<protein>
    <submittedName>
        <fullName evidence="2">Uncharacterized protein</fullName>
    </submittedName>
</protein>
<accession>A0ABQ6CMN7</accession>
<keyword evidence="3" id="KW-1185">Reference proteome</keyword>
<evidence type="ECO:0000313" key="2">
    <source>
        <dbReference type="EMBL" id="GLS21586.1"/>
    </source>
</evidence>
<dbReference type="Proteomes" id="UP001156882">
    <property type="component" value="Unassembled WGS sequence"/>
</dbReference>
<organism evidence="2 3">
    <name type="scientific">Labrys miyagiensis</name>
    <dbReference type="NCBI Taxonomy" id="346912"/>
    <lineage>
        <taxon>Bacteria</taxon>
        <taxon>Pseudomonadati</taxon>
        <taxon>Pseudomonadota</taxon>
        <taxon>Alphaproteobacteria</taxon>
        <taxon>Hyphomicrobiales</taxon>
        <taxon>Xanthobacteraceae</taxon>
        <taxon>Labrys</taxon>
    </lineage>
</organism>